<sequence>MRRRAVQEPYSGRQWDGDFPTAQDSRQRSARSLGPTEARMREEASVRMNAERAVVL</sequence>
<accession>A0A317XX97</accession>
<dbReference type="AlphaFoldDB" id="A0A317XX97"/>
<feature type="region of interest" description="Disordered" evidence="1">
    <location>
        <begin position="1"/>
        <end position="56"/>
    </location>
</feature>
<evidence type="ECO:0000313" key="3">
    <source>
        <dbReference type="Proteomes" id="UP000246740"/>
    </source>
</evidence>
<dbReference type="EMBL" id="KZ819188">
    <property type="protein sequence ID" value="PWZ02905.1"/>
    <property type="molecule type" value="Genomic_DNA"/>
</dbReference>
<protein>
    <submittedName>
        <fullName evidence="2">Uncharacterized protein</fullName>
    </submittedName>
</protein>
<reference evidence="2 3" key="1">
    <citation type="journal article" date="2018" name="Mol. Biol. Evol.">
        <title>Broad Genomic Sampling Reveals a Smut Pathogenic Ancestry of the Fungal Clade Ustilaginomycotina.</title>
        <authorList>
            <person name="Kijpornyongpan T."/>
            <person name="Mondo S.J."/>
            <person name="Barry K."/>
            <person name="Sandor L."/>
            <person name="Lee J."/>
            <person name="Lipzen A."/>
            <person name="Pangilinan J."/>
            <person name="LaButti K."/>
            <person name="Hainaut M."/>
            <person name="Henrissat B."/>
            <person name="Grigoriev I.V."/>
            <person name="Spatafora J.W."/>
            <person name="Aime M.C."/>
        </authorList>
    </citation>
    <scope>NUCLEOTIDE SEQUENCE [LARGE SCALE GENOMIC DNA]</scope>
    <source>
        <strain evidence="2 3">MCA 3645</strain>
    </source>
</reference>
<proteinExistence type="predicted"/>
<keyword evidence="3" id="KW-1185">Reference proteome</keyword>
<evidence type="ECO:0000256" key="1">
    <source>
        <dbReference type="SAM" id="MobiDB-lite"/>
    </source>
</evidence>
<gene>
    <name evidence="2" type="ORF">BCV70DRAFT_8146</name>
</gene>
<name>A0A317XX97_9BASI</name>
<dbReference type="InParanoid" id="A0A317XX97"/>
<dbReference type="Proteomes" id="UP000246740">
    <property type="component" value="Unassembled WGS sequence"/>
</dbReference>
<evidence type="ECO:0000313" key="2">
    <source>
        <dbReference type="EMBL" id="PWZ02905.1"/>
    </source>
</evidence>
<organism evidence="2 3">
    <name type="scientific">Testicularia cyperi</name>
    <dbReference type="NCBI Taxonomy" id="1882483"/>
    <lineage>
        <taxon>Eukaryota</taxon>
        <taxon>Fungi</taxon>
        <taxon>Dikarya</taxon>
        <taxon>Basidiomycota</taxon>
        <taxon>Ustilaginomycotina</taxon>
        <taxon>Ustilaginomycetes</taxon>
        <taxon>Ustilaginales</taxon>
        <taxon>Anthracoideaceae</taxon>
        <taxon>Testicularia</taxon>
    </lineage>
</organism>